<dbReference type="WBParaSite" id="MhA1_Contig2038.frz3.gene3">
    <property type="protein sequence ID" value="MhA1_Contig2038.frz3.gene3"/>
    <property type="gene ID" value="MhA1_Contig2038.frz3.gene3"/>
</dbReference>
<dbReference type="AlphaFoldDB" id="A0A1I8BF41"/>
<dbReference type="Proteomes" id="UP000095281">
    <property type="component" value="Unplaced"/>
</dbReference>
<protein>
    <submittedName>
        <fullName evidence="2">Uncharacterized protein</fullName>
    </submittedName>
</protein>
<keyword evidence="1" id="KW-1185">Reference proteome</keyword>
<accession>A0A1I8BF41</accession>
<name>A0A1I8BF41_MELHA</name>
<proteinExistence type="predicted"/>
<sequence length="96" mass="11345">MFKLASTNYFSSISQQNKEIENNKKEKLKQLEDFLDCIEDLSLMKRYSFIGAVLLSDNQSVKFFDYLKINKVQLNSNHIDYICRIAISSKNVWFFC</sequence>
<organism evidence="1 2">
    <name type="scientific">Meloidogyne hapla</name>
    <name type="common">Root-knot nematode worm</name>
    <dbReference type="NCBI Taxonomy" id="6305"/>
    <lineage>
        <taxon>Eukaryota</taxon>
        <taxon>Metazoa</taxon>
        <taxon>Ecdysozoa</taxon>
        <taxon>Nematoda</taxon>
        <taxon>Chromadorea</taxon>
        <taxon>Rhabditida</taxon>
        <taxon>Tylenchina</taxon>
        <taxon>Tylenchomorpha</taxon>
        <taxon>Tylenchoidea</taxon>
        <taxon>Meloidogynidae</taxon>
        <taxon>Meloidogyninae</taxon>
        <taxon>Meloidogyne</taxon>
    </lineage>
</organism>
<evidence type="ECO:0000313" key="1">
    <source>
        <dbReference type="Proteomes" id="UP000095281"/>
    </source>
</evidence>
<evidence type="ECO:0000313" key="2">
    <source>
        <dbReference type="WBParaSite" id="MhA1_Contig2038.frz3.gene3"/>
    </source>
</evidence>
<reference evidence="2" key="1">
    <citation type="submission" date="2016-11" db="UniProtKB">
        <authorList>
            <consortium name="WormBaseParasite"/>
        </authorList>
    </citation>
    <scope>IDENTIFICATION</scope>
</reference>